<evidence type="ECO:0008006" key="3">
    <source>
        <dbReference type="Google" id="ProtNLM"/>
    </source>
</evidence>
<reference evidence="1" key="1">
    <citation type="submission" date="2023-10" db="EMBL/GenBank/DDBJ databases">
        <title>Genome assembly of Pristionchus species.</title>
        <authorList>
            <person name="Yoshida K."/>
            <person name="Sommer R.J."/>
        </authorList>
    </citation>
    <scope>NUCLEOTIDE SEQUENCE</scope>
    <source>
        <strain evidence="1">RS0144</strain>
    </source>
</reference>
<sequence length="67" mass="7592">CVLCEAHPTTASSYIQHVYDQHKSNLRSNGISLFCSCGQELRSTKGAWNHNKKCDARLFTLHKLDNN</sequence>
<gene>
    <name evidence="1" type="ORF">PENTCL1PPCAC_13209</name>
</gene>
<evidence type="ECO:0000313" key="1">
    <source>
        <dbReference type="EMBL" id="GMS91034.1"/>
    </source>
</evidence>
<dbReference type="AlphaFoldDB" id="A0AAV5TBB3"/>
<name>A0AAV5TBB3_9BILA</name>
<dbReference type="Proteomes" id="UP001432027">
    <property type="component" value="Unassembled WGS sequence"/>
</dbReference>
<organism evidence="1 2">
    <name type="scientific">Pristionchus entomophagus</name>
    <dbReference type="NCBI Taxonomy" id="358040"/>
    <lineage>
        <taxon>Eukaryota</taxon>
        <taxon>Metazoa</taxon>
        <taxon>Ecdysozoa</taxon>
        <taxon>Nematoda</taxon>
        <taxon>Chromadorea</taxon>
        <taxon>Rhabditida</taxon>
        <taxon>Rhabditina</taxon>
        <taxon>Diplogasteromorpha</taxon>
        <taxon>Diplogasteroidea</taxon>
        <taxon>Neodiplogasteridae</taxon>
        <taxon>Pristionchus</taxon>
    </lineage>
</organism>
<evidence type="ECO:0000313" key="2">
    <source>
        <dbReference type="Proteomes" id="UP001432027"/>
    </source>
</evidence>
<proteinExistence type="predicted"/>
<keyword evidence="2" id="KW-1185">Reference proteome</keyword>
<feature type="non-terminal residue" evidence="1">
    <location>
        <position position="1"/>
    </location>
</feature>
<dbReference type="EMBL" id="BTSX01000003">
    <property type="protein sequence ID" value="GMS91034.1"/>
    <property type="molecule type" value="Genomic_DNA"/>
</dbReference>
<accession>A0AAV5TBB3</accession>
<protein>
    <recommendedName>
        <fullName evidence="3">C2H2-type domain-containing protein</fullName>
    </recommendedName>
</protein>
<comment type="caution">
    <text evidence="1">The sequence shown here is derived from an EMBL/GenBank/DDBJ whole genome shotgun (WGS) entry which is preliminary data.</text>
</comment>